<accession>A0ABQ7NNL3</accession>
<reference evidence="1 2" key="1">
    <citation type="submission" date="2021-03" db="EMBL/GenBank/DDBJ databases">
        <authorList>
            <person name="King G.J."/>
            <person name="Bancroft I."/>
            <person name="Baten A."/>
            <person name="Bloomfield J."/>
            <person name="Borpatragohain P."/>
            <person name="He Z."/>
            <person name="Irish N."/>
            <person name="Irwin J."/>
            <person name="Liu K."/>
            <person name="Mauleon R.P."/>
            <person name="Moore J."/>
            <person name="Morris R."/>
            <person name="Ostergaard L."/>
            <person name="Wang B."/>
            <person name="Wells R."/>
        </authorList>
    </citation>
    <scope>NUCLEOTIDE SEQUENCE [LARGE SCALE GENOMIC DNA]</scope>
    <source>
        <strain evidence="1">R-o-18</strain>
        <tissue evidence="1">Leaf</tissue>
    </source>
</reference>
<sequence length="85" mass="9693">MSFFLTNKSYGRKYLLLTSSAISNIKIQQINNNHKQNEKANERENHLGKKGESLRITFSMYFLSPLSTLKKKAISGEGVRLFVSP</sequence>
<name>A0ABQ7NNL3_BRACM</name>
<comment type="caution">
    <text evidence="1">The sequence shown here is derived from an EMBL/GenBank/DDBJ whole genome shotgun (WGS) entry which is preliminary data.</text>
</comment>
<dbReference type="Proteomes" id="UP000823674">
    <property type="component" value="Chromosome A02"/>
</dbReference>
<proteinExistence type="predicted"/>
<gene>
    <name evidence="1" type="primary">A02p047910.1_BraROA</name>
    <name evidence="1" type="ORF">IGI04_007959</name>
</gene>
<evidence type="ECO:0000313" key="2">
    <source>
        <dbReference type="Proteomes" id="UP000823674"/>
    </source>
</evidence>
<protein>
    <submittedName>
        <fullName evidence="1">Uncharacterized protein</fullName>
    </submittedName>
</protein>
<evidence type="ECO:0000313" key="1">
    <source>
        <dbReference type="EMBL" id="KAG5411640.1"/>
    </source>
</evidence>
<keyword evidence="2" id="KW-1185">Reference proteome</keyword>
<organism evidence="1 2">
    <name type="scientific">Brassica rapa subsp. trilocularis</name>
    <dbReference type="NCBI Taxonomy" id="1813537"/>
    <lineage>
        <taxon>Eukaryota</taxon>
        <taxon>Viridiplantae</taxon>
        <taxon>Streptophyta</taxon>
        <taxon>Embryophyta</taxon>
        <taxon>Tracheophyta</taxon>
        <taxon>Spermatophyta</taxon>
        <taxon>Magnoliopsida</taxon>
        <taxon>eudicotyledons</taxon>
        <taxon>Gunneridae</taxon>
        <taxon>Pentapetalae</taxon>
        <taxon>rosids</taxon>
        <taxon>malvids</taxon>
        <taxon>Brassicales</taxon>
        <taxon>Brassicaceae</taxon>
        <taxon>Brassiceae</taxon>
        <taxon>Brassica</taxon>
    </lineage>
</organism>
<dbReference type="EMBL" id="JADBGQ010000002">
    <property type="protein sequence ID" value="KAG5411640.1"/>
    <property type="molecule type" value="Genomic_DNA"/>
</dbReference>